<feature type="domain" description="Peptidase family U32 C-terminal" evidence="4">
    <location>
        <begin position="322"/>
        <end position="404"/>
    </location>
</feature>
<reference evidence="5 6" key="1">
    <citation type="submission" date="2019-03" db="EMBL/GenBank/DDBJ databases">
        <title>Draft genome sequence data and analysis of a Fermenting Bacterium, Soehngenia longevitae strain 1933PT, isolated from petroleum reservoir in Azerbaijan.</title>
        <authorList>
            <person name="Grouzdev D.S."/>
            <person name="Bidzhieva S.K."/>
            <person name="Sokolova D.S."/>
            <person name="Tourova T.P."/>
            <person name="Poltaraus A.B."/>
            <person name="Nazina T.N."/>
        </authorList>
    </citation>
    <scope>NUCLEOTIDE SEQUENCE [LARGE SCALE GENOMIC DNA]</scope>
    <source>
        <strain evidence="5 6">1933P</strain>
    </source>
</reference>
<comment type="caution">
    <text evidence="5">The sequence shown here is derived from an EMBL/GenBank/DDBJ whole genome shotgun (WGS) entry which is preliminary data.</text>
</comment>
<dbReference type="Pfam" id="PF16325">
    <property type="entry name" value="Peptidase_U32_C"/>
    <property type="match status" value="1"/>
</dbReference>
<dbReference type="Gene3D" id="2.40.30.10">
    <property type="entry name" value="Translation factors"/>
    <property type="match status" value="1"/>
</dbReference>
<evidence type="ECO:0000313" key="5">
    <source>
        <dbReference type="EMBL" id="TFZ40685.1"/>
    </source>
</evidence>
<dbReference type="PANTHER" id="PTHR30217:SF6">
    <property type="entry name" value="TRNA HYDROXYLATION PROTEIN P"/>
    <property type="match status" value="1"/>
</dbReference>
<organism evidence="5 6">
    <name type="scientific">Soehngenia longivitae</name>
    <dbReference type="NCBI Taxonomy" id="2562294"/>
    <lineage>
        <taxon>Bacteria</taxon>
        <taxon>Bacillati</taxon>
        <taxon>Bacillota</taxon>
        <taxon>Tissierellia</taxon>
        <taxon>Tissierellales</taxon>
        <taxon>Tissierellaceae</taxon>
        <taxon>Soehngenia</taxon>
    </lineage>
</organism>
<protein>
    <submittedName>
        <fullName evidence="5">U32 family peptidase</fullName>
    </submittedName>
</protein>
<dbReference type="InterPro" id="IPR011060">
    <property type="entry name" value="RibuloseP-bd_barrel"/>
</dbReference>
<keyword evidence="2" id="KW-0378">Hydrolase</keyword>
<evidence type="ECO:0000256" key="3">
    <source>
        <dbReference type="ARBA" id="ARBA00038374"/>
    </source>
</evidence>
<keyword evidence="1" id="KW-0645">Protease</keyword>
<dbReference type="InterPro" id="IPR032525">
    <property type="entry name" value="Peptidase_U32_C"/>
</dbReference>
<dbReference type="InterPro" id="IPR051454">
    <property type="entry name" value="RNA/ubiquinone_mod_enzymes"/>
</dbReference>
<comment type="similarity">
    <text evidence="3">Belongs to the peptidase U32 family.</text>
</comment>
<evidence type="ECO:0000313" key="6">
    <source>
        <dbReference type="Proteomes" id="UP000298381"/>
    </source>
</evidence>
<dbReference type="OrthoDB" id="9807498at2"/>
<evidence type="ECO:0000256" key="1">
    <source>
        <dbReference type="ARBA" id="ARBA00022670"/>
    </source>
</evidence>
<dbReference type="InterPro" id="IPR001539">
    <property type="entry name" value="Peptidase_U32"/>
</dbReference>
<sequence>MDRVELLAPAGDLEKLKMAIIYGADAVYLGGEAFGLRKASKNFTLEDIKKAVEFAHELDKKVYVTLNIVPHDEDLKGLDEYVKSINDIGIDAVIVSDPGIFNIVRSVAKDLPIHLSTQASVTNFETIMFWYNLGIKRIVLARELTLDEIRAISKKAPNDLELETFVHGAMCMSYSGRCLLSSYMTGRDANRGDCAQPCRYKYNVVEEKRPGEYFPIEEHEEGTFIFNSKDLCMIDHIDELIEAGIKSFKIEGRVKSPYYVATVVGAYRKAIDDYYKDPLNYKFDIKLLEELRKVSHRDFTTGFFYNEAKTNAQVFTTNSYIRKYDFVGMILDYDESTQIATIEQRNRIKVGDVLEIFGPDMNYFEFKIENMWNEEDEPIESAPHAQQLIKMKIYNQVKPFYLIRKKRDDDK</sequence>
<dbReference type="AlphaFoldDB" id="A0A4Z0D738"/>
<dbReference type="SUPFAM" id="SSF51366">
    <property type="entry name" value="Ribulose-phoshate binding barrel"/>
    <property type="match status" value="1"/>
</dbReference>
<dbReference type="PROSITE" id="PS01276">
    <property type="entry name" value="PEPTIDASE_U32"/>
    <property type="match status" value="1"/>
</dbReference>
<dbReference type="Proteomes" id="UP000298381">
    <property type="component" value="Unassembled WGS sequence"/>
</dbReference>
<evidence type="ECO:0000256" key="2">
    <source>
        <dbReference type="ARBA" id="ARBA00022801"/>
    </source>
</evidence>
<dbReference type="Pfam" id="PF01136">
    <property type="entry name" value="Peptidase_U32"/>
    <property type="match status" value="1"/>
</dbReference>
<evidence type="ECO:0000259" key="4">
    <source>
        <dbReference type="Pfam" id="PF16325"/>
    </source>
</evidence>
<dbReference type="RefSeq" id="WP_135270711.1">
    <property type="nucleotide sequence ID" value="NZ_SRIB01000004.1"/>
</dbReference>
<dbReference type="EMBL" id="SRIB01000004">
    <property type="protein sequence ID" value="TFZ40685.1"/>
    <property type="molecule type" value="Genomic_DNA"/>
</dbReference>
<dbReference type="GO" id="GO:0008233">
    <property type="term" value="F:peptidase activity"/>
    <property type="evidence" value="ECO:0007669"/>
    <property type="project" value="UniProtKB-KW"/>
</dbReference>
<gene>
    <name evidence="5" type="ORF">E4100_03755</name>
</gene>
<dbReference type="GO" id="GO:0006508">
    <property type="term" value="P:proteolysis"/>
    <property type="evidence" value="ECO:0007669"/>
    <property type="project" value="UniProtKB-KW"/>
</dbReference>
<accession>A0A4Z0D738</accession>
<keyword evidence="6" id="KW-1185">Reference proteome</keyword>
<proteinExistence type="inferred from homology"/>
<name>A0A4Z0D738_9FIRM</name>
<dbReference type="PANTHER" id="PTHR30217">
    <property type="entry name" value="PEPTIDASE U32 FAMILY"/>
    <property type="match status" value="1"/>
</dbReference>